<proteinExistence type="predicted"/>
<dbReference type="Gene3D" id="3.40.50.300">
    <property type="entry name" value="P-loop containing nucleotide triphosphate hydrolases"/>
    <property type="match status" value="1"/>
</dbReference>
<gene>
    <name evidence="2" type="ORF">CVS27_17125</name>
</gene>
<dbReference type="Pfam" id="PF13614">
    <property type="entry name" value="AAA_31"/>
    <property type="match status" value="1"/>
</dbReference>
<evidence type="ECO:0000259" key="1">
    <source>
        <dbReference type="Pfam" id="PF13614"/>
    </source>
</evidence>
<evidence type="ECO:0000313" key="2">
    <source>
        <dbReference type="EMBL" id="POH72236.1"/>
    </source>
</evidence>
<dbReference type="InterPro" id="IPR050678">
    <property type="entry name" value="DNA_Partitioning_ATPase"/>
</dbReference>
<dbReference type="InterPro" id="IPR025669">
    <property type="entry name" value="AAA_dom"/>
</dbReference>
<comment type="caution">
    <text evidence="2">The sequence shown here is derived from an EMBL/GenBank/DDBJ whole genome shotgun (WGS) entry which is preliminary data.</text>
</comment>
<feature type="domain" description="AAA" evidence="1">
    <location>
        <begin position="3"/>
        <end position="169"/>
    </location>
</feature>
<accession>A0A2S3ZSJ6</accession>
<protein>
    <submittedName>
        <fullName evidence="2">ATPase</fullName>
    </submittedName>
</protein>
<dbReference type="InterPro" id="IPR027417">
    <property type="entry name" value="P-loop_NTPase"/>
</dbReference>
<dbReference type="SUPFAM" id="SSF52540">
    <property type="entry name" value="P-loop containing nucleoside triphosphate hydrolases"/>
    <property type="match status" value="1"/>
</dbReference>
<organism evidence="2 3">
    <name type="scientific">Arthrobacter glacialis</name>
    <dbReference type="NCBI Taxonomy" id="1664"/>
    <lineage>
        <taxon>Bacteria</taxon>
        <taxon>Bacillati</taxon>
        <taxon>Actinomycetota</taxon>
        <taxon>Actinomycetes</taxon>
        <taxon>Micrococcales</taxon>
        <taxon>Micrococcaceae</taxon>
        <taxon>Arthrobacter</taxon>
    </lineage>
</organism>
<dbReference type="EMBL" id="PPXC01000016">
    <property type="protein sequence ID" value="POH72236.1"/>
    <property type="molecule type" value="Genomic_DNA"/>
</dbReference>
<dbReference type="Proteomes" id="UP000237061">
    <property type="component" value="Unassembled WGS sequence"/>
</dbReference>
<evidence type="ECO:0000313" key="3">
    <source>
        <dbReference type="Proteomes" id="UP000237061"/>
    </source>
</evidence>
<dbReference type="AlphaFoldDB" id="A0A2S3ZSJ6"/>
<sequence length="256" mass="27778">MDRIGIYSEAGGVTKTNTAVSLAVLAARQGIKTVLFDVDPRAAATKWARIDVVGGRHVGAILASDDCEGWADELAEVSPWSENLRIVPSSRNLSNREADLDDGLEFRLKRSLVGLEDHLVFFDMPNRQGGPIIKATLTALTKVIYAAKLDGDGIDGVMGARQTVEKFNSNRALIGSSERVHEVGIIAGAISDNIVPLVEKASFEDLSATGLLLTPMVPRRTIVQQTRLTGEWYGDYRAGRPVTDAYMTLLNEKVLN</sequence>
<reference evidence="2 3" key="1">
    <citation type="submission" date="2018-01" db="EMBL/GenBank/DDBJ databases">
        <title>Arthrobacter sp. nov., from glaciers in China.</title>
        <authorList>
            <person name="Liu Q."/>
            <person name="Xin Y.-H."/>
        </authorList>
    </citation>
    <scope>NUCLEOTIDE SEQUENCE [LARGE SCALE GENOMIC DNA]</scope>
    <source>
        <strain evidence="2 3">HLT2-12-2</strain>
    </source>
</reference>
<dbReference type="PANTHER" id="PTHR13696">
    <property type="entry name" value="P-LOOP CONTAINING NUCLEOSIDE TRIPHOSPHATE HYDROLASE"/>
    <property type="match status" value="1"/>
</dbReference>
<dbReference type="PANTHER" id="PTHR13696:SF52">
    <property type="entry name" value="PARA FAMILY PROTEIN CT_582"/>
    <property type="match status" value="1"/>
</dbReference>
<name>A0A2S3ZSJ6_ARTGL</name>
<keyword evidence="3" id="KW-1185">Reference proteome</keyword>